<dbReference type="Gene3D" id="3.30.930.20">
    <property type="entry name" value="Protein of unknown function DUF1054"/>
    <property type="match status" value="1"/>
</dbReference>
<dbReference type="AlphaFoldDB" id="A0A1I2RCR2"/>
<name>A0A1I2RCR2_9BACL</name>
<proteinExistence type="inferred from homology"/>
<dbReference type="HAMAP" id="MF_01851">
    <property type="entry name" value="UPF0637"/>
    <property type="match status" value="1"/>
</dbReference>
<dbReference type="InterPro" id="IPR009403">
    <property type="entry name" value="UPF0637"/>
</dbReference>
<keyword evidence="3" id="KW-1185">Reference proteome</keyword>
<evidence type="ECO:0000313" key="3">
    <source>
        <dbReference type="Proteomes" id="UP000198752"/>
    </source>
</evidence>
<sequence>MSQSGFTEHDFELMRLPGLENRMHAIREQIQPKFSRLADHLASFLNERAEMPFYPHIARHARRTVNPPDSTWLAIAQDKRGYKKYPHFQFGIWPTHLFFWLAIIEEYPDKKNFGDALLGRLPEIFQSTPPYFSWSADHMKDETMLHHDLDEHQLEQLFLRLTKIKKAELLCGVVISKQEAITKTENDLTSYLEEQVTRLLPLYTLARSCSGLSVTGMNV</sequence>
<reference evidence="3" key="1">
    <citation type="submission" date="2016-10" db="EMBL/GenBank/DDBJ databases">
        <authorList>
            <person name="Varghese N."/>
            <person name="Submissions S."/>
        </authorList>
    </citation>
    <scope>NUCLEOTIDE SEQUENCE [LARGE SCALE GENOMIC DNA]</scope>
    <source>
        <strain evidence="3">ATCC 700379</strain>
    </source>
</reference>
<accession>A0A1I2RCR2</accession>
<dbReference type="Pfam" id="PF06335">
    <property type="entry name" value="DUF1054"/>
    <property type="match status" value="1"/>
</dbReference>
<comment type="similarity">
    <text evidence="1">Belongs to the UPF0637 family.</text>
</comment>
<dbReference type="InterPro" id="IPR053707">
    <property type="entry name" value="UPF0637_domain_sf"/>
</dbReference>
<dbReference type="EMBL" id="FOOY01000009">
    <property type="protein sequence ID" value="SFG38494.1"/>
    <property type="molecule type" value="Genomic_DNA"/>
</dbReference>
<dbReference type="STRING" id="269670.SAMN02982927_01554"/>
<gene>
    <name evidence="2" type="ORF">SAMN02982927_01554</name>
</gene>
<dbReference type="Proteomes" id="UP000198752">
    <property type="component" value="Unassembled WGS sequence"/>
</dbReference>
<evidence type="ECO:0000313" key="2">
    <source>
        <dbReference type="EMBL" id="SFG38494.1"/>
    </source>
</evidence>
<organism evidence="2 3">
    <name type="scientific">Sporolactobacillus nakayamae</name>
    <dbReference type="NCBI Taxonomy" id="269670"/>
    <lineage>
        <taxon>Bacteria</taxon>
        <taxon>Bacillati</taxon>
        <taxon>Bacillota</taxon>
        <taxon>Bacilli</taxon>
        <taxon>Bacillales</taxon>
        <taxon>Sporolactobacillaceae</taxon>
        <taxon>Sporolactobacillus</taxon>
    </lineage>
</organism>
<dbReference type="RefSeq" id="WP_177184696.1">
    <property type="nucleotide sequence ID" value="NZ_FOOY01000009.1"/>
</dbReference>
<dbReference type="SUPFAM" id="SSF142913">
    <property type="entry name" value="YktB/PF0168-like"/>
    <property type="match status" value="1"/>
</dbReference>
<protein>
    <recommendedName>
        <fullName evidence="1">UPF0637 protein SAMN02982927_01554</fullName>
    </recommendedName>
</protein>
<dbReference type="PIRSF" id="PIRSF021332">
    <property type="entry name" value="DUF1054"/>
    <property type="match status" value="1"/>
</dbReference>
<evidence type="ECO:0000256" key="1">
    <source>
        <dbReference type="HAMAP-Rule" id="MF_01851"/>
    </source>
</evidence>